<dbReference type="EMBL" id="CCKQ01013082">
    <property type="protein sequence ID" value="CDW84708.1"/>
    <property type="molecule type" value="Genomic_DNA"/>
</dbReference>
<dbReference type="Pfam" id="PF00651">
    <property type="entry name" value="BTB"/>
    <property type="match status" value="1"/>
</dbReference>
<dbReference type="Proteomes" id="UP000039865">
    <property type="component" value="Unassembled WGS sequence"/>
</dbReference>
<dbReference type="InParanoid" id="A0A078AV16"/>
<dbReference type="InterPro" id="IPR000210">
    <property type="entry name" value="BTB/POZ_dom"/>
</dbReference>
<feature type="region of interest" description="Disordered" evidence="1">
    <location>
        <begin position="306"/>
        <end position="348"/>
    </location>
</feature>
<dbReference type="InterPro" id="IPR051481">
    <property type="entry name" value="BTB-POZ/Galectin-3-binding"/>
</dbReference>
<protein>
    <submittedName>
        <fullName evidence="3">Kelch-like protein 38</fullName>
    </submittedName>
</protein>
<accession>A0A078AV16</accession>
<dbReference type="SUPFAM" id="SSF54695">
    <property type="entry name" value="POZ domain"/>
    <property type="match status" value="1"/>
</dbReference>
<keyword evidence="4" id="KW-1185">Reference proteome</keyword>
<dbReference type="AlphaFoldDB" id="A0A078AV16"/>
<organism evidence="3 4">
    <name type="scientific">Stylonychia lemnae</name>
    <name type="common">Ciliate</name>
    <dbReference type="NCBI Taxonomy" id="5949"/>
    <lineage>
        <taxon>Eukaryota</taxon>
        <taxon>Sar</taxon>
        <taxon>Alveolata</taxon>
        <taxon>Ciliophora</taxon>
        <taxon>Intramacronucleata</taxon>
        <taxon>Spirotrichea</taxon>
        <taxon>Stichotrichia</taxon>
        <taxon>Sporadotrichida</taxon>
        <taxon>Oxytrichidae</taxon>
        <taxon>Stylonychinae</taxon>
        <taxon>Stylonychia</taxon>
    </lineage>
</organism>
<dbReference type="Gene3D" id="3.30.710.10">
    <property type="entry name" value="Potassium Channel Kv1.1, Chain A"/>
    <property type="match status" value="1"/>
</dbReference>
<proteinExistence type="predicted"/>
<dbReference type="PANTHER" id="PTHR24410">
    <property type="entry name" value="HL07962P-RELATED"/>
    <property type="match status" value="1"/>
</dbReference>
<sequence>MRSNHYHTVLRSARLTQLHEDIDYQLREFQSPNRQLRDDSQNRSVSYAPNTHHHAQSANRAESRLHLLSLGPSTNKKRKFSGTSSDDENNNSSPNEINHSTQLSQDFSQFLFLESLSDIKIRVRKSTSHCVEIPAHRIVLSARCPYFQSKFCRDWNDVNQQVAHFEEFTENSMREILKYMYTGKLKIDVSSIMGVLKIASFLGLESLTSSCKQYLLNGYFNAFDLCILYCEVRDESTDFDEMRQFLVGIIPEKIENDILCRVLKEIWQSSKSRKQSTSSNNQPRNQALAEIQEVPSEEMKQSILENDEENKSQPAEKSPEQENQDSLKNSEEKKSNQNSNRSQKSKHLESIHIEVSEQDLQDILFEKLQKVLPEILEGEQTKQDFFNLPKDLILQLVSSSETLVSESLLFKAIEEKILSFKISESKQESKDSEDMKRTSNHNNLIEEYELQFLKCLLNHIRLPHINNKLLVTDIKFSGFFEDQKIFEALQFKLAREVISKYELECNPKFQFRGLNQTFDISHEQLQVQKLKNSIGVSIQKPIPNPDESSQPTRSSPYSAAIMSEQLPLHGIHYFEISVRNLQASHQTSNQAQQPYSQAIMKQVFVGLCSLNENQSLEDVHRAKNSVMLNCFDSSFWSNGQQLQVYSNKFIKIKTPIEAKDVIRIAVDLRHASKFKDIWKENQAQEQTLNGVGDNRDTQSRYSAGGSRSAQFNLRERLRDSIRYRGSNPNNNRGDYNHISSLNMIFGSHNELTFFNSPCRFHFAFNNSEFHEGVDLNLMAGAKDSPLHLVISILEQGSEVIASRHVYFDDWDMIPKSPFILNQQ</sequence>
<reference evidence="3 4" key="1">
    <citation type="submission" date="2014-06" db="EMBL/GenBank/DDBJ databases">
        <authorList>
            <person name="Swart Estienne"/>
        </authorList>
    </citation>
    <scope>NUCLEOTIDE SEQUENCE [LARGE SCALE GENOMIC DNA]</scope>
    <source>
        <strain evidence="3 4">130c</strain>
    </source>
</reference>
<gene>
    <name evidence="3" type="primary">Contig15751.g16783</name>
    <name evidence="3" type="ORF">STYLEM_13774</name>
</gene>
<feature type="region of interest" description="Disordered" evidence="1">
    <location>
        <begin position="32"/>
        <end position="99"/>
    </location>
</feature>
<dbReference type="InterPro" id="IPR043136">
    <property type="entry name" value="B30.2/SPRY_sf"/>
</dbReference>
<dbReference type="SMART" id="SM00225">
    <property type="entry name" value="BTB"/>
    <property type="match status" value="1"/>
</dbReference>
<name>A0A078AV16_STYLE</name>
<dbReference type="PANTHER" id="PTHR24410:SF23">
    <property type="entry name" value="BTB DOMAIN-CONTAINING PROTEIN-RELATED"/>
    <property type="match status" value="1"/>
</dbReference>
<evidence type="ECO:0000259" key="2">
    <source>
        <dbReference type="PROSITE" id="PS50097"/>
    </source>
</evidence>
<evidence type="ECO:0000313" key="3">
    <source>
        <dbReference type="EMBL" id="CDW84708.1"/>
    </source>
</evidence>
<feature type="compositionally biased region" description="Low complexity" evidence="1">
    <location>
        <begin position="90"/>
        <end position="99"/>
    </location>
</feature>
<dbReference type="CDD" id="cd18186">
    <property type="entry name" value="BTB_POZ_ZBTB_KLHL-like"/>
    <property type="match status" value="1"/>
</dbReference>
<feature type="domain" description="BTB" evidence="2">
    <location>
        <begin position="117"/>
        <end position="189"/>
    </location>
</feature>
<dbReference type="Gene3D" id="2.60.120.920">
    <property type="match status" value="1"/>
</dbReference>
<evidence type="ECO:0000256" key="1">
    <source>
        <dbReference type="SAM" id="MobiDB-lite"/>
    </source>
</evidence>
<evidence type="ECO:0000313" key="4">
    <source>
        <dbReference type="Proteomes" id="UP000039865"/>
    </source>
</evidence>
<dbReference type="InterPro" id="IPR011333">
    <property type="entry name" value="SKP1/BTB/POZ_sf"/>
</dbReference>
<dbReference type="OrthoDB" id="9978265at2759"/>
<dbReference type="PROSITE" id="PS50097">
    <property type="entry name" value="BTB"/>
    <property type="match status" value="1"/>
</dbReference>